<evidence type="ECO:0000313" key="9">
    <source>
        <dbReference type="Proteomes" id="UP001140949"/>
    </source>
</evidence>
<keyword evidence="2" id="KW-0805">Transcription regulation</keyword>
<evidence type="ECO:0000256" key="4">
    <source>
        <dbReference type="ARBA" id="ARBA00023163"/>
    </source>
</evidence>
<reference evidence="8" key="2">
    <citation type="submission" date="2023-04" db="EMBL/GenBank/DDBJ databases">
        <authorList>
            <person name="Bruccoleri R.E."/>
            <person name="Oakeley E.J."/>
            <person name="Faust A.-M."/>
            <person name="Dessus-Babus S."/>
            <person name="Altorfer M."/>
            <person name="Burckhardt D."/>
            <person name="Oertli M."/>
            <person name="Naumann U."/>
            <person name="Petersen F."/>
            <person name="Wong J."/>
        </authorList>
    </citation>
    <scope>NUCLEOTIDE SEQUENCE</scope>
    <source>
        <strain evidence="8">GSM-AAB239-AS_SAM_17_03QT</strain>
        <tissue evidence="8">Leaf</tissue>
    </source>
</reference>
<feature type="region of interest" description="Disordered" evidence="6">
    <location>
        <begin position="430"/>
        <end position="604"/>
    </location>
</feature>
<dbReference type="EMBL" id="JANAVB010014796">
    <property type="protein sequence ID" value="KAJ6833913.1"/>
    <property type="molecule type" value="Genomic_DNA"/>
</dbReference>
<keyword evidence="5" id="KW-0539">Nucleus</keyword>
<dbReference type="InterPro" id="IPR016177">
    <property type="entry name" value="DNA-bd_dom_sf"/>
</dbReference>
<reference evidence="8" key="1">
    <citation type="journal article" date="2023" name="GigaByte">
        <title>Genome assembly of the bearded iris, Iris pallida Lam.</title>
        <authorList>
            <person name="Bruccoleri R.E."/>
            <person name="Oakeley E.J."/>
            <person name="Faust A.M.E."/>
            <person name="Altorfer M."/>
            <person name="Dessus-Babus S."/>
            <person name="Burckhardt D."/>
            <person name="Oertli M."/>
            <person name="Naumann U."/>
            <person name="Petersen F."/>
            <person name="Wong J."/>
        </authorList>
    </citation>
    <scope>NUCLEOTIDE SEQUENCE</scope>
    <source>
        <strain evidence="8">GSM-AAB239-AS_SAM_17_03QT</strain>
    </source>
</reference>
<feature type="compositionally biased region" description="Pro residues" evidence="6">
    <location>
        <begin position="28"/>
        <end position="37"/>
    </location>
</feature>
<dbReference type="SUPFAM" id="SSF54171">
    <property type="entry name" value="DNA-binding domain"/>
    <property type="match status" value="3"/>
</dbReference>
<dbReference type="PROSITE" id="PS50982">
    <property type="entry name" value="MBD"/>
    <property type="match status" value="3"/>
</dbReference>
<feature type="compositionally biased region" description="Basic and acidic residues" evidence="6">
    <location>
        <begin position="673"/>
        <end position="683"/>
    </location>
</feature>
<keyword evidence="3" id="KW-0238">DNA-binding</keyword>
<gene>
    <name evidence="8" type="ORF">M6B38_336825</name>
</gene>
<feature type="compositionally biased region" description="Basic residues" evidence="6">
    <location>
        <begin position="430"/>
        <end position="440"/>
    </location>
</feature>
<dbReference type="InterPro" id="IPR001739">
    <property type="entry name" value="Methyl_CpG_DNA-bd"/>
</dbReference>
<dbReference type="Gene3D" id="3.30.890.10">
    <property type="entry name" value="Methyl-cpg-binding Protein 2, Chain A"/>
    <property type="match status" value="3"/>
</dbReference>
<dbReference type="CDD" id="cd00122">
    <property type="entry name" value="MBD"/>
    <property type="match status" value="1"/>
</dbReference>
<comment type="caution">
    <text evidence="8">The sequence shown here is derived from an EMBL/GenBank/DDBJ whole genome shotgun (WGS) entry which is preliminary data.</text>
</comment>
<dbReference type="AlphaFoldDB" id="A0AAX6GZC7"/>
<accession>A0AAX6GZC7</accession>
<proteinExistence type="predicted"/>
<dbReference type="PANTHER" id="PTHR34067">
    <property type="entry name" value="OS04G0193200 PROTEIN"/>
    <property type="match status" value="1"/>
</dbReference>
<evidence type="ECO:0000256" key="6">
    <source>
        <dbReference type="SAM" id="MobiDB-lite"/>
    </source>
</evidence>
<dbReference type="InterPro" id="IPR038945">
    <property type="entry name" value="MBD13-like"/>
</dbReference>
<feature type="region of interest" description="Disordered" evidence="6">
    <location>
        <begin position="22"/>
        <end position="44"/>
    </location>
</feature>
<evidence type="ECO:0000256" key="1">
    <source>
        <dbReference type="ARBA" id="ARBA00004123"/>
    </source>
</evidence>
<name>A0AAX6GZC7_IRIPA</name>
<feature type="compositionally biased region" description="Polar residues" evidence="6">
    <location>
        <begin position="578"/>
        <end position="595"/>
    </location>
</feature>
<feature type="region of interest" description="Disordered" evidence="6">
    <location>
        <begin position="644"/>
        <end position="683"/>
    </location>
</feature>
<dbReference type="GO" id="GO:0003677">
    <property type="term" value="F:DNA binding"/>
    <property type="evidence" value="ECO:0007669"/>
    <property type="project" value="UniProtKB-KW"/>
</dbReference>
<evidence type="ECO:0000259" key="7">
    <source>
        <dbReference type="PROSITE" id="PS50982"/>
    </source>
</evidence>
<evidence type="ECO:0000256" key="5">
    <source>
        <dbReference type="ARBA" id="ARBA00023242"/>
    </source>
</evidence>
<protein>
    <submittedName>
        <fullName evidence="8">Methyl-CpG-binding domain-containing protein 13</fullName>
    </submittedName>
</protein>
<comment type="subcellular location">
    <subcellularLocation>
        <location evidence="1">Nucleus</location>
    </subcellularLocation>
</comment>
<feature type="domain" description="MBD" evidence="7">
    <location>
        <begin position="215"/>
        <end position="286"/>
    </location>
</feature>
<feature type="compositionally biased region" description="Polar residues" evidence="6">
    <location>
        <begin position="546"/>
        <end position="571"/>
    </location>
</feature>
<evidence type="ECO:0000256" key="3">
    <source>
        <dbReference type="ARBA" id="ARBA00023125"/>
    </source>
</evidence>
<dbReference type="GO" id="GO:0005634">
    <property type="term" value="C:nucleus"/>
    <property type="evidence" value="ECO:0007669"/>
    <property type="project" value="UniProtKB-SubCell"/>
</dbReference>
<keyword evidence="9" id="KW-1185">Reference proteome</keyword>
<dbReference type="Proteomes" id="UP001140949">
    <property type="component" value="Unassembled WGS sequence"/>
</dbReference>
<feature type="compositionally biased region" description="Polar residues" evidence="6">
    <location>
        <begin position="445"/>
        <end position="461"/>
    </location>
</feature>
<organism evidence="8 9">
    <name type="scientific">Iris pallida</name>
    <name type="common">Sweet iris</name>
    <dbReference type="NCBI Taxonomy" id="29817"/>
    <lineage>
        <taxon>Eukaryota</taxon>
        <taxon>Viridiplantae</taxon>
        <taxon>Streptophyta</taxon>
        <taxon>Embryophyta</taxon>
        <taxon>Tracheophyta</taxon>
        <taxon>Spermatophyta</taxon>
        <taxon>Magnoliopsida</taxon>
        <taxon>Liliopsida</taxon>
        <taxon>Asparagales</taxon>
        <taxon>Iridaceae</taxon>
        <taxon>Iridoideae</taxon>
        <taxon>Irideae</taxon>
        <taxon>Iris</taxon>
    </lineage>
</organism>
<feature type="domain" description="MBD" evidence="7">
    <location>
        <begin position="37"/>
        <end position="106"/>
    </location>
</feature>
<dbReference type="Pfam" id="PF01429">
    <property type="entry name" value="MBD"/>
    <property type="match status" value="1"/>
</dbReference>
<sequence>MGVKKASNRRRIAGIRRLLAEVTAEETPPLPPPPPSTPAAERRPDWLPEDWKMEVKWRKDGERADRYYICPKSGKVLRSKPEVFRYLNPDSYPTRYPNRYLSSGKVENSLVPYFGGYTLGPSGGSKHLFAALEDYPLEWLPTGWLLEFGTWRNGVSEANNYKCYFDPLTGSRFYSKEAVLQYLEAHKPYPTSIQGGRNNANMKESSNMNCPQNVLTQIDYSPSGLPHGWVKEIRISKPKSSQKVRRDSIYIDTVSGYAFRSNKDAVRYLENKEICRLAFRLEESRLPKARFSTKESLAIAVRQPELKNDSEMVCYFSKKKKKSNKMIVAEISDPPHSPSSPSVYHASAESDDISKTTCSTLATFEQLREDGRLETESPAMPAFEREGFPEHPANKMEPEAANDRASDMQSVENKILDLDVTLRQFKMAKKKLQRKNRGRKCGPALSNTQNKATTVDANRSGPSKRKAVKATTLPLRASKRIAGVEADPVSEFGNGEQPQRPKCSQPDEPQPTIAKGSDSSCEFHQKKGVSQLELPEIPDGREPQVEQATMEQQANPSAEQAIKEQQANLSMEQDIKEQQANLSMEQATKEQQANPSMKLPFGDSWPDPSIEFAVKTLTGDIPVLEDTMALQEFFLRQLRSVQKLLPPGQSALVPSDGTPMEDDGKPSSSGNGKESKQCRQKFD</sequence>
<evidence type="ECO:0000256" key="2">
    <source>
        <dbReference type="ARBA" id="ARBA00023015"/>
    </source>
</evidence>
<feature type="domain" description="MBD" evidence="7">
    <location>
        <begin position="130"/>
        <end position="207"/>
    </location>
</feature>
<keyword evidence="4" id="KW-0804">Transcription</keyword>
<evidence type="ECO:0000313" key="8">
    <source>
        <dbReference type="EMBL" id="KAJ6833913.1"/>
    </source>
</evidence>
<dbReference type="PANTHER" id="PTHR34067:SF20">
    <property type="entry name" value="OS08G0206700 PROTEIN"/>
    <property type="match status" value="1"/>
</dbReference>